<dbReference type="OrthoDB" id="3789572at2759"/>
<evidence type="ECO:0000313" key="2">
    <source>
        <dbReference type="EMBL" id="KAF3044321.1"/>
    </source>
</evidence>
<comment type="caution">
    <text evidence="2">The sequence shown here is derived from an EMBL/GenBank/DDBJ whole genome shotgun (WGS) entry which is preliminary data.</text>
</comment>
<dbReference type="AlphaFoldDB" id="A0A9P4WWV2"/>
<feature type="compositionally biased region" description="Low complexity" evidence="1">
    <location>
        <begin position="114"/>
        <end position="139"/>
    </location>
</feature>
<evidence type="ECO:0000313" key="3">
    <source>
        <dbReference type="Proteomes" id="UP000758155"/>
    </source>
</evidence>
<feature type="compositionally biased region" description="Low complexity" evidence="1">
    <location>
        <begin position="93"/>
        <end position="107"/>
    </location>
</feature>
<feature type="region of interest" description="Disordered" evidence="1">
    <location>
        <begin position="1"/>
        <end position="20"/>
    </location>
</feature>
<proteinExistence type="predicted"/>
<feature type="region of interest" description="Disordered" evidence="1">
    <location>
        <begin position="61"/>
        <end position="187"/>
    </location>
</feature>
<evidence type="ECO:0000256" key="1">
    <source>
        <dbReference type="SAM" id="MobiDB-lite"/>
    </source>
</evidence>
<sequence length="187" mass="19999">MPSSSAPKSDPYIIYGRGGAGNIHHRSTIRSAWKSIKNSPSTSPPLTVSVSPDNYYAAWNAKSEDPRKSRREIQLASSASSVADGADLRRNASSGSLSFLKSSSNSNAMKRDNSSGSLFSLSRSETGSKSHSGLSGLSKIFGRRGSVEDDRSVSTSMTVESVQEEEDEADAMVMRSTKGKGKERAQE</sequence>
<accession>A0A9P4WWV2</accession>
<organism evidence="2 3">
    <name type="scientific">Didymella heteroderae</name>
    <dbReference type="NCBI Taxonomy" id="1769908"/>
    <lineage>
        <taxon>Eukaryota</taxon>
        <taxon>Fungi</taxon>
        <taxon>Dikarya</taxon>
        <taxon>Ascomycota</taxon>
        <taxon>Pezizomycotina</taxon>
        <taxon>Dothideomycetes</taxon>
        <taxon>Pleosporomycetidae</taxon>
        <taxon>Pleosporales</taxon>
        <taxon>Pleosporineae</taxon>
        <taxon>Didymellaceae</taxon>
        <taxon>Didymella</taxon>
    </lineage>
</organism>
<dbReference type="Proteomes" id="UP000758155">
    <property type="component" value="Unassembled WGS sequence"/>
</dbReference>
<reference evidence="2" key="1">
    <citation type="submission" date="2019-04" db="EMBL/GenBank/DDBJ databases">
        <title>Sequencing of skin fungus with MAO and IRED activity.</title>
        <authorList>
            <person name="Marsaioli A.J."/>
            <person name="Bonatto J.M.C."/>
            <person name="Reis Junior O."/>
        </authorList>
    </citation>
    <scope>NUCLEOTIDE SEQUENCE</scope>
    <source>
        <strain evidence="2">28M1</strain>
    </source>
</reference>
<gene>
    <name evidence="2" type="ORF">E8E12_007715</name>
</gene>
<keyword evidence="3" id="KW-1185">Reference proteome</keyword>
<protein>
    <submittedName>
        <fullName evidence="2">Uncharacterized protein</fullName>
    </submittedName>
</protein>
<feature type="compositionally biased region" description="Basic and acidic residues" evidence="1">
    <location>
        <begin position="62"/>
        <end position="73"/>
    </location>
</feature>
<dbReference type="EMBL" id="SWKV01000009">
    <property type="protein sequence ID" value="KAF3044321.1"/>
    <property type="molecule type" value="Genomic_DNA"/>
</dbReference>
<feature type="compositionally biased region" description="Low complexity" evidence="1">
    <location>
        <begin position="76"/>
        <end position="85"/>
    </location>
</feature>
<name>A0A9P4WWV2_9PLEO</name>